<keyword evidence="3" id="KW-1185">Reference proteome</keyword>
<dbReference type="AlphaFoldDB" id="A0A183SN87"/>
<dbReference type="WBParaSite" id="SSLN_0000586801-mRNA-1">
    <property type="protein sequence ID" value="SSLN_0000586801-mRNA-1"/>
    <property type="gene ID" value="SSLN_0000586801"/>
</dbReference>
<name>A0A183SN87_SCHSO</name>
<reference evidence="2 3" key="2">
    <citation type="submission" date="2018-11" db="EMBL/GenBank/DDBJ databases">
        <authorList>
            <consortium name="Pathogen Informatics"/>
        </authorList>
    </citation>
    <scope>NUCLEOTIDE SEQUENCE [LARGE SCALE GENOMIC DNA]</scope>
    <source>
        <strain evidence="2 3">NST_G2</strain>
    </source>
</reference>
<organism evidence="4">
    <name type="scientific">Schistocephalus solidus</name>
    <name type="common">Tapeworm</name>
    <dbReference type="NCBI Taxonomy" id="70667"/>
    <lineage>
        <taxon>Eukaryota</taxon>
        <taxon>Metazoa</taxon>
        <taxon>Spiralia</taxon>
        <taxon>Lophotrochozoa</taxon>
        <taxon>Platyhelminthes</taxon>
        <taxon>Cestoda</taxon>
        <taxon>Eucestoda</taxon>
        <taxon>Diphyllobothriidea</taxon>
        <taxon>Diphyllobothriidae</taxon>
        <taxon>Schistocephalus</taxon>
    </lineage>
</organism>
<protein>
    <submittedName>
        <fullName evidence="4">Secreted protein</fullName>
    </submittedName>
</protein>
<dbReference type="Gene3D" id="3.60.10.10">
    <property type="entry name" value="Endonuclease/exonuclease/phosphatase"/>
    <property type="match status" value="1"/>
</dbReference>
<keyword evidence="1" id="KW-0732">Signal</keyword>
<evidence type="ECO:0000313" key="2">
    <source>
        <dbReference type="EMBL" id="VDL92070.1"/>
    </source>
</evidence>
<dbReference type="Proteomes" id="UP000275846">
    <property type="component" value="Unassembled WGS sequence"/>
</dbReference>
<dbReference type="EMBL" id="UYSU01033358">
    <property type="protein sequence ID" value="VDL92070.1"/>
    <property type="molecule type" value="Genomic_DNA"/>
</dbReference>
<sequence length="163" mass="18272">MLLWPLLPSINSHLWLFVAGCFPAATTRATIITSGLNQVRVSGVVCASAHDNPRINRPEIRTRLVAREMACHKVEFSALHETRFSELGQLEEVGAGYTFWSGRPKAERRDASVAFAIRNDVVRRLSCLLQGINGHLMSLRLPLREDQFTTIINAYAPTMTRKV</sequence>
<dbReference type="InterPro" id="IPR036691">
    <property type="entry name" value="Endo/exonu/phosph_ase_sf"/>
</dbReference>
<evidence type="ECO:0000256" key="1">
    <source>
        <dbReference type="SAM" id="SignalP"/>
    </source>
</evidence>
<accession>A0A183SN87</accession>
<feature type="signal peptide" evidence="1">
    <location>
        <begin position="1"/>
        <end position="29"/>
    </location>
</feature>
<evidence type="ECO:0000313" key="3">
    <source>
        <dbReference type="Proteomes" id="UP000275846"/>
    </source>
</evidence>
<gene>
    <name evidence="2" type="ORF">SSLN_LOCUS5685</name>
</gene>
<proteinExistence type="predicted"/>
<feature type="chain" id="PRO_5043141223" evidence="1">
    <location>
        <begin position="30"/>
        <end position="163"/>
    </location>
</feature>
<evidence type="ECO:0000313" key="4">
    <source>
        <dbReference type="WBParaSite" id="SSLN_0000586801-mRNA-1"/>
    </source>
</evidence>
<reference evidence="4" key="1">
    <citation type="submission" date="2016-06" db="UniProtKB">
        <authorList>
            <consortium name="WormBaseParasite"/>
        </authorList>
    </citation>
    <scope>IDENTIFICATION</scope>
</reference>